<dbReference type="AlphaFoldDB" id="X1C1Z3"/>
<proteinExistence type="predicted"/>
<sequence length="49" mass="5632">MRGETEWYCWMVDTKDEAEQLPTRPTNITFSADGASTYRTDFDGIRTAP</sequence>
<feature type="non-terminal residue" evidence="1">
    <location>
        <position position="49"/>
    </location>
</feature>
<organism evidence="1">
    <name type="scientific">marine sediment metagenome</name>
    <dbReference type="NCBI Taxonomy" id="412755"/>
    <lineage>
        <taxon>unclassified sequences</taxon>
        <taxon>metagenomes</taxon>
        <taxon>ecological metagenomes</taxon>
    </lineage>
</organism>
<gene>
    <name evidence="1" type="ORF">S01H4_32327</name>
</gene>
<protein>
    <submittedName>
        <fullName evidence="1">Uncharacterized protein</fullName>
    </submittedName>
</protein>
<accession>X1C1Z3</accession>
<dbReference type="EMBL" id="BART01016884">
    <property type="protein sequence ID" value="GAG87367.1"/>
    <property type="molecule type" value="Genomic_DNA"/>
</dbReference>
<evidence type="ECO:0000313" key="1">
    <source>
        <dbReference type="EMBL" id="GAG87367.1"/>
    </source>
</evidence>
<comment type="caution">
    <text evidence="1">The sequence shown here is derived from an EMBL/GenBank/DDBJ whole genome shotgun (WGS) entry which is preliminary data.</text>
</comment>
<name>X1C1Z3_9ZZZZ</name>
<reference evidence="1" key="1">
    <citation type="journal article" date="2014" name="Front. Microbiol.">
        <title>High frequency of phylogenetically diverse reductive dehalogenase-homologous genes in deep subseafloor sedimentary metagenomes.</title>
        <authorList>
            <person name="Kawai M."/>
            <person name="Futagami T."/>
            <person name="Toyoda A."/>
            <person name="Takaki Y."/>
            <person name="Nishi S."/>
            <person name="Hori S."/>
            <person name="Arai W."/>
            <person name="Tsubouchi T."/>
            <person name="Morono Y."/>
            <person name="Uchiyama I."/>
            <person name="Ito T."/>
            <person name="Fujiyama A."/>
            <person name="Inagaki F."/>
            <person name="Takami H."/>
        </authorList>
    </citation>
    <scope>NUCLEOTIDE SEQUENCE</scope>
    <source>
        <strain evidence="1">Expedition CK06-06</strain>
    </source>
</reference>